<dbReference type="InterPro" id="IPR009057">
    <property type="entry name" value="Homeodomain-like_sf"/>
</dbReference>
<dbReference type="GO" id="GO:0000976">
    <property type="term" value="F:transcription cis-regulatory region binding"/>
    <property type="evidence" value="ECO:0007669"/>
    <property type="project" value="TreeGrafter"/>
</dbReference>
<evidence type="ECO:0000256" key="1">
    <source>
        <dbReference type="ARBA" id="ARBA00023015"/>
    </source>
</evidence>
<dbReference type="Gene3D" id="1.10.357.10">
    <property type="entry name" value="Tetracycline Repressor, domain 2"/>
    <property type="match status" value="1"/>
</dbReference>
<dbReference type="Pfam" id="PF13305">
    <property type="entry name" value="TetR_C_33"/>
    <property type="match status" value="1"/>
</dbReference>
<dbReference type="SUPFAM" id="SSF46689">
    <property type="entry name" value="Homeodomain-like"/>
    <property type="match status" value="1"/>
</dbReference>
<protein>
    <submittedName>
        <fullName evidence="6">TetR family transcriptional regulator</fullName>
    </submittedName>
</protein>
<keyword evidence="7" id="KW-1185">Reference proteome</keyword>
<dbReference type="Proteomes" id="UP000451565">
    <property type="component" value="Unassembled WGS sequence"/>
</dbReference>
<dbReference type="InterPro" id="IPR050109">
    <property type="entry name" value="HTH-type_TetR-like_transc_reg"/>
</dbReference>
<reference evidence="6 7" key="1">
    <citation type="submission" date="2019-10" db="EMBL/GenBank/DDBJ databases">
        <title>Glaciimonas soli sp. nov., a psychrophilic bacterium isolated from the forest soil of a high elevation mountain in Taiwan.</title>
        <authorList>
            <person name="Wang L.-T."/>
            <person name="Shieh W.Y."/>
        </authorList>
    </citation>
    <scope>NUCLEOTIDE SEQUENCE [LARGE SCALE GENOMIC DNA]</scope>
    <source>
        <strain evidence="6 7">GS1</strain>
    </source>
</reference>
<dbReference type="PROSITE" id="PS50977">
    <property type="entry name" value="HTH_TETR_2"/>
    <property type="match status" value="1"/>
</dbReference>
<dbReference type="Pfam" id="PF00440">
    <property type="entry name" value="TetR_N"/>
    <property type="match status" value="1"/>
</dbReference>
<evidence type="ECO:0000313" key="6">
    <source>
        <dbReference type="EMBL" id="MQR01280.1"/>
    </source>
</evidence>
<evidence type="ECO:0000256" key="3">
    <source>
        <dbReference type="ARBA" id="ARBA00023163"/>
    </source>
</evidence>
<evidence type="ECO:0000256" key="4">
    <source>
        <dbReference type="PROSITE-ProRule" id="PRU00335"/>
    </source>
</evidence>
<dbReference type="PANTHER" id="PTHR30055:SF220">
    <property type="entry name" value="TETR-FAMILY REGULATORY PROTEIN"/>
    <property type="match status" value="1"/>
</dbReference>
<dbReference type="AlphaFoldDB" id="A0A843YQD8"/>
<keyword evidence="2 4" id="KW-0238">DNA-binding</keyword>
<evidence type="ECO:0000259" key="5">
    <source>
        <dbReference type="PROSITE" id="PS50977"/>
    </source>
</evidence>
<gene>
    <name evidence="6" type="ORF">GEV47_11400</name>
</gene>
<keyword evidence="1" id="KW-0805">Transcription regulation</keyword>
<evidence type="ECO:0000313" key="7">
    <source>
        <dbReference type="Proteomes" id="UP000451565"/>
    </source>
</evidence>
<comment type="caution">
    <text evidence="6">The sequence shown here is derived from an EMBL/GenBank/DDBJ whole genome shotgun (WGS) entry which is preliminary data.</text>
</comment>
<dbReference type="InterPro" id="IPR001647">
    <property type="entry name" value="HTH_TetR"/>
</dbReference>
<dbReference type="InterPro" id="IPR025996">
    <property type="entry name" value="MT1864/Rv1816-like_C"/>
</dbReference>
<proteinExistence type="predicted"/>
<dbReference type="RefSeq" id="WP_153234912.1">
    <property type="nucleotide sequence ID" value="NZ_WINI01000006.1"/>
</dbReference>
<dbReference type="GO" id="GO:0003700">
    <property type="term" value="F:DNA-binding transcription factor activity"/>
    <property type="evidence" value="ECO:0007669"/>
    <property type="project" value="TreeGrafter"/>
</dbReference>
<organism evidence="6 7">
    <name type="scientific">Glaciimonas soli</name>
    <dbReference type="NCBI Taxonomy" id="2590999"/>
    <lineage>
        <taxon>Bacteria</taxon>
        <taxon>Pseudomonadati</taxon>
        <taxon>Pseudomonadota</taxon>
        <taxon>Betaproteobacteria</taxon>
        <taxon>Burkholderiales</taxon>
        <taxon>Oxalobacteraceae</taxon>
        <taxon>Glaciimonas</taxon>
    </lineage>
</organism>
<sequence>MTNKRSLSEEPRSYHHGDLRKALLEAAVQLIEARGLDAVSVREVAKMTGVSPGAPFRHFATRTALLTAVAEEAIDRLTGEINLSLQAAADENPLLQFRAIGVGFLRWVFANPTHFQVISTRAVINFEGSTLRQRNDVIRTKMTVLMQQAAAAGLLRTGDVGRHQIAARALVYGLGRMYIDGQFPSWELNEREALGESIVILDQFISSIRA</sequence>
<feature type="DNA-binding region" description="H-T-H motif" evidence="4">
    <location>
        <begin position="40"/>
        <end position="59"/>
    </location>
</feature>
<accession>A0A843YQD8</accession>
<dbReference type="OrthoDB" id="8617654at2"/>
<feature type="domain" description="HTH tetR-type" evidence="5">
    <location>
        <begin position="17"/>
        <end position="77"/>
    </location>
</feature>
<dbReference type="PANTHER" id="PTHR30055">
    <property type="entry name" value="HTH-TYPE TRANSCRIPTIONAL REGULATOR RUTR"/>
    <property type="match status" value="1"/>
</dbReference>
<keyword evidence="3" id="KW-0804">Transcription</keyword>
<name>A0A843YQD8_9BURK</name>
<dbReference type="EMBL" id="WINI01000006">
    <property type="protein sequence ID" value="MQR01280.1"/>
    <property type="molecule type" value="Genomic_DNA"/>
</dbReference>
<dbReference type="InterPro" id="IPR036271">
    <property type="entry name" value="Tet_transcr_reg_TetR-rel_C_sf"/>
</dbReference>
<evidence type="ECO:0000256" key="2">
    <source>
        <dbReference type="ARBA" id="ARBA00023125"/>
    </source>
</evidence>
<dbReference type="SUPFAM" id="SSF48498">
    <property type="entry name" value="Tetracyclin repressor-like, C-terminal domain"/>
    <property type="match status" value="1"/>
</dbReference>
<dbReference type="PRINTS" id="PR00455">
    <property type="entry name" value="HTHTETR"/>
</dbReference>